<evidence type="ECO:0000256" key="1">
    <source>
        <dbReference type="ARBA" id="ARBA00004141"/>
    </source>
</evidence>
<evidence type="ECO:0000256" key="6">
    <source>
        <dbReference type="SAM" id="Phobius"/>
    </source>
</evidence>
<dbReference type="GO" id="GO:0008360">
    <property type="term" value="P:regulation of cell shape"/>
    <property type="evidence" value="ECO:0007669"/>
    <property type="project" value="UniProtKB-KW"/>
</dbReference>
<dbReference type="Proteomes" id="UP000008457">
    <property type="component" value="Chromosome"/>
</dbReference>
<reference evidence="8" key="1">
    <citation type="submission" date="2010-11" db="EMBL/GenBank/DDBJ databases">
        <title>The complete genome of Mahella australiensis DSM 15567.</title>
        <authorList>
            <consortium name="US DOE Joint Genome Institute (JGI-PGF)"/>
            <person name="Lucas S."/>
            <person name="Copeland A."/>
            <person name="Lapidus A."/>
            <person name="Bruce D."/>
            <person name="Goodwin L."/>
            <person name="Pitluck S."/>
            <person name="Kyrpides N."/>
            <person name="Mavromatis K."/>
            <person name="Pagani I."/>
            <person name="Ivanova N."/>
            <person name="Teshima H."/>
            <person name="Brettin T."/>
            <person name="Detter J.C."/>
            <person name="Han C."/>
            <person name="Tapia R."/>
            <person name="Land M."/>
            <person name="Hauser L."/>
            <person name="Markowitz V."/>
            <person name="Cheng J.-F."/>
            <person name="Hugenholtz P."/>
            <person name="Woyke T."/>
            <person name="Wu D."/>
            <person name="Spring S."/>
            <person name="Pukall R."/>
            <person name="Steenblock K."/>
            <person name="Schneider S."/>
            <person name="Klenk H.-P."/>
            <person name="Eisen J.A."/>
        </authorList>
    </citation>
    <scope>NUCLEOTIDE SEQUENCE [LARGE SCALE GENOMIC DNA]</scope>
    <source>
        <strain evidence="8">DSM 15567 / CIP 107919 / 50-1 BON</strain>
    </source>
</reference>
<dbReference type="STRING" id="697281.Mahau_1998"/>
<feature type="transmembrane region" description="Helical" evidence="6">
    <location>
        <begin position="12"/>
        <end position="32"/>
    </location>
</feature>
<dbReference type="Pfam" id="PF01098">
    <property type="entry name" value="FTSW_RODA_SPOVE"/>
    <property type="match status" value="1"/>
</dbReference>
<accession>F4A235</accession>
<protein>
    <submittedName>
        <fullName evidence="7">Cell cycle protein</fullName>
    </submittedName>
</protein>
<dbReference type="AlphaFoldDB" id="F4A235"/>
<feature type="transmembrane region" description="Helical" evidence="6">
    <location>
        <begin position="266"/>
        <end position="289"/>
    </location>
</feature>
<feature type="transmembrane region" description="Helical" evidence="6">
    <location>
        <begin position="154"/>
        <end position="174"/>
    </location>
</feature>
<feature type="transmembrane region" description="Helical" evidence="6">
    <location>
        <begin position="66"/>
        <end position="84"/>
    </location>
</feature>
<dbReference type="GO" id="GO:0015648">
    <property type="term" value="F:lipid-linked peptidoglycan transporter activity"/>
    <property type="evidence" value="ECO:0007669"/>
    <property type="project" value="TreeGrafter"/>
</dbReference>
<keyword evidence="8" id="KW-1185">Reference proteome</keyword>
<dbReference type="InterPro" id="IPR001182">
    <property type="entry name" value="FtsW/RodA"/>
</dbReference>
<comment type="subcellular location">
    <subcellularLocation>
        <location evidence="1">Membrane</location>
        <topology evidence="1">Multi-pass membrane protein</topology>
    </subcellularLocation>
</comment>
<keyword evidence="5 6" id="KW-0472">Membrane</keyword>
<name>F4A235_MAHA5</name>
<dbReference type="GO" id="GO:0005886">
    <property type="term" value="C:plasma membrane"/>
    <property type="evidence" value="ECO:0007669"/>
    <property type="project" value="TreeGrafter"/>
</dbReference>
<evidence type="ECO:0000256" key="3">
    <source>
        <dbReference type="ARBA" id="ARBA00022960"/>
    </source>
</evidence>
<dbReference type="PANTHER" id="PTHR30474:SF3">
    <property type="entry name" value="PEPTIDOGLYCAN GLYCOSYLTRANSFERASE RODA"/>
    <property type="match status" value="1"/>
</dbReference>
<dbReference type="EMBL" id="CP002360">
    <property type="protein sequence ID" value="AEE97174.1"/>
    <property type="molecule type" value="Genomic_DNA"/>
</dbReference>
<evidence type="ECO:0000256" key="5">
    <source>
        <dbReference type="ARBA" id="ARBA00023136"/>
    </source>
</evidence>
<evidence type="ECO:0000313" key="7">
    <source>
        <dbReference type="EMBL" id="AEE97174.1"/>
    </source>
</evidence>
<feature type="transmembrane region" description="Helical" evidence="6">
    <location>
        <begin position="376"/>
        <end position="394"/>
    </location>
</feature>
<dbReference type="GO" id="GO:0051301">
    <property type="term" value="P:cell division"/>
    <property type="evidence" value="ECO:0007669"/>
    <property type="project" value="InterPro"/>
</dbReference>
<dbReference type="RefSeq" id="WP_013781602.1">
    <property type="nucleotide sequence ID" value="NC_015520.1"/>
</dbReference>
<feature type="transmembrane region" description="Helical" evidence="6">
    <location>
        <begin position="339"/>
        <end position="364"/>
    </location>
</feature>
<feature type="transmembrane region" description="Helical" evidence="6">
    <location>
        <begin position="38"/>
        <end position="59"/>
    </location>
</feature>
<keyword evidence="4 6" id="KW-1133">Transmembrane helix</keyword>
<dbReference type="HOGENOM" id="CLU_029243_3_1_9"/>
<dbReference type="OrthoDB" id="9812661at2"/>
<reference evidence="7 8" key="2">
    <citation type="journal article" date="2011" name="Stand. Genomic Sci.">
        <title>Complete genome sequence of Mahella australiensis type strain (50-1 BON).</title>
        <authorList>
            <person name="Sikorski J."/>
            <person name="Teshima H."/>
            <person name="Nolan M."/>
            <person name="Lucas S."/>
            <person name="Hammon N."/>
            <person name="Deshpande S."/>
            <person name="Cheng J.F."/>
            <person name="Pitluck S."/>
            <person name="Liolios K."/>
            <person name="Pagani I."/>
            <person name="Ivanova N."/>
            <person name="Huntemann M."/>
            <person name="Mavromatis K."/>
            <person name="Ovchinikova G."/>
            <person name="Pati A."/>
            <person name="Tapia R."/>
            <person name="Han C."/>
            <person name="Goodwin L."/>
            <person name="Chen A."/>
            <person name="Palaniappan K."/>
            <person name="Land M."/>
            <person name="Hauser L."/>
            <person name="Ngatchou-Djao O.D."/>
            <person name="Rohde M."/>
            <person name="Pukall R."/>
            <person name="Spring S."/>
            <person name="Abt B."/>
            <person name="Goker M."/>
            <person name="Detter J.C."/>
            <person name="Woyke T."/>
            <person name="Bristow J."/>
            <person name="Markowitz V."/>
            <person name="Hugenholtz P."/>
            <person name="Eisen J.A."/>
            <person name="Kyrpides N.C."/>
            <person name="Klenk H.P."/>
            <person name="Lapidus A."/>
        </authorList>
    </citation>
    <scope>NUCLEOTIDE SEQUENCE [LARGE SCALE GENOMIC DNA]</scope>
    <source>
        <strain evidence="8">DSM 15567 / CIP 107919 / 50-1 BON</strain>
    </source>
</reference>
<feature type="transmembrane region" description="Helical" evidence="6">
    <location>
        <begin position="96"/>
        <end position="114"/>
    </location>
</feature>
<sequence>MTYRVRSRAWDILITIIAFNLAGFILLAFRSSPIDDQALYIAAFTSAVYVISYIIVISFFKQCDEYIMLLIFALSSIGFIMLYRLDAQTAIRQVQWFVLGISVFFVMLILSRYMRGLDRYFHIYAVVSVVLLLLPMIIGTMRGGAKNWIEVGGYTVQPSEFVKLLFILAMASILKEKRSIKELLPLMAFAAICMFILVLENDLGTMVIYFAVFVIMLYVATSNIIYVFGSFILAGAVGYVAYLTLGHVRTRVEAWLNPWADATDRGYQIVQSLIAIGSGGWLGSGLGLGQPYIIPAAKTDFIFAAIAEEFGILIAVAIIAMYFILIYRGMKIALSSNDPFNALIAIGAAAMLGFQTFVIIGGVIKLIPLTGVTLPFVSYGGSSMVASFMLVGIMQSTVIQPKSSNGVYPEEIIGERYSESY</sequence>
<evidence type="ECO:0000256" key="4">
    <source>
        <dbReference type="ARBA" id="ARBA00022989"/>
    </source>
</evidence>
<proteinExistence type="predicted"/>
<gene>
    <name evidence="7" type="ordered locus">Mahau_1998</name>
</gene>
<feature type="transmembrane region" description="Helical" evidence="6">
    <location>
        <begin position="224"/>
        <end position="245"/>
    </location>
</feature>
<feature type="transmembrane region" description="Helical" evidence="6">
    <location>
        <begin position="186"/>
        <end position="218"/>
    </location>
</feature>
<evidence type="ECO:0000313" key="8">
    <source>
        <dbReference type="Proteomes" id="UP000008457"/>
    </source>
</evidence>
<dbReference type="KEGG" id="mas:Mahau_1998"/>
<dbReference type="eggNOG" id="COG0772">
    <property type="taxonomic scope" value="Bacteria"/>
</dbReference>
<feature type="transmembrane region" description="Helical" evidence="6">
    <location>
        <begin position="121"/>
        <end position="142"/>
    </location>
</feature>
<organism evidence="7 8">
    <name type="scientific">Mahella australiensis (strain DSM 15567 / CIP 107919 / 50-1 BON)</name>
    <dbReference type="NCBI Taxonomy" id="697281"/>
    <lineage>
        <taxon>Bacteria</taxon>
        <taxon>Bacillati</taxon>
        <taxon>Bacillota</taxon>
        <taxon>Clostridia</taxon>
        <taxon>Thermoanaerobacterales</taxon>
        <taxon>Thermoanaerobacterales Family IV. Incertae Sedis</taxon>
        <taxon>Mahella</taxon>
    </lineage>
</organism>
<dbReference type="GO" id="GO:0032153">
    <property type="term" value="C:cell division site"/>
    <property type="evidence" value="ECO:0007669"/>
    <property type="project" value="TreeGrafter"/>
</dbReference>
<evidence type="ECO:0000256" key="2">
    <source>
        <dbReference type="ARBA" id="ARBA00022692"/>
    </source>
</evidence>
<feature type="transmembrane region" description="Helical" evidence="6">
    <location>
        <begin position="301"/>
        <end position="327"/>
    </location>
</feature>
<keyword evidence="2 6" id="KW-0812">Transmembrane</keyword>
<keyword evidence="3" id="KW-0133">Cell shape</keyword>
<dbReference type="PANTHER" id="PTHR30474">
    <property type="entry name" value="CELL CYCLE PROTEIN"/>
    <property type="match status" value="1"/>
</dbReference>